<dbReference type="EMBL" id="BSDI01000091">
    <property type="protein sequence ID" value="GLI03601.1"/>
    <property type="molecule type" value="Genomic_DNA"/>
</dbReference>
<comment type="caution">
    <text evidence="1">The sequence shown here is derived from an EMBL/GenBank/DDBJ whole genome shotgun (WGS) entry which is preliminary data.</text>
</comment>
<dbReference type="RefSeq" id="WP_281905938.1">
    <property type="nucleotide sequence ID" value="NZ_BSDI01000091.1"/>
</dbReference>
<accession>A0ABQ5RA15</accession>
<gene>
    <name evidence="1" type="ORF">Pa4123_88790</name>
</gene>
<reference evidence="1" key="1">
    <citation type="submission" date="2022-12" db="EMBL/GenBank/DDBJ databases">
        <title>New Phytohabitans aurantiacus sp. RD004123 nov., an actinomycete isolated from soil.</title>
        <authorList>
            <person name="Triningsih D.W."/>
            <person name="Harunari E."/>
            <person name="Igarashi Y."/>
        </authorList>
    </citation>
    <scope>NUCLEOTIDE SEQUENCE</scope>
    <source>
        <strain evidence="1">RD004123</strain>
    </source>
</reference>
<sequence length="72" mass="7584">MADEPRIVVTVSGDGTVSAETLGLTGAACLDYIAVLEDLLDARTVHSAYTAEYDQAAVDATDQQELRDVDPA</sequence>
<evidence type="ECO:0000313" key="1">
    <source>
        <dbReference type="EMBL" id="GLI03601.1"/>
    </source>
</evidence>
<evidence type="ECO:0000313" key="2">
    <source>
        <dbReference type="Proteomes" id="UP001144280"/>
    </source>
</evidence>
<name>A0ABQ5RA15_9ACTN</name>
<organism evidence="1 2">
    <name type="scientific">Phytohabitans aurantiacus</name>
    <dbReference type="NCBI Taxonomy" id="3016789"/>
    <lineage>
        <taxon>Bacteria</taxon>
        <taxon>Bacillati</taxon>
        <taxon>Actinomycetota</taxon>
        <taxon>Actinomycetes</taxon>
        <taxon>Micromonosporales</taxon>
        <taxon>Micromonosporaceae</taxon>
    </lineage>
</organism>
<proteinExistence type="predicted"/>
<protein>
    <recommendedName>
        <fullName evidence="3">DUF2997 domain-containing protein</fullName>
    </recommendedName>
</protein>
<evidence type="ECO:0008006" key="3">
    <source>
        <dbReference type="Google" id="ProtNLM"/>
    </source>
</evidence>
<dbReference type="Proteomes" id="UP001144280">
    <property type="component" value="Unassembled WGS sequence"/>
</dbReference>
<dbReference type="Pfam" id="PF11211">
    <property type="entry name" value="DUF2997"/>
    <property type="match status" value="1"/>
</dbReference>
<dbReference type="InterPro" id="IPR021375">
    <property type="entry name" value="DUF2997"/>
</dbReference>
<keyword evidence="2" id="KW-1185">Reference proteome</keyword>